<dbReference type="PANTHER" id="PTHR42686">
    <property type="entry name" value="GH17980P-RELATED"/>
    <property type="match status" value="1"/>
</dbReference>
<feature type="domain" description="NADP-dependent oxidoreductase" evidence="1">
    <location>
        <begin position="18"/>
        <end position="329"/>
    </location>
</feature>
<dbReference type="InterPro" id="IPR036812">
    <property type="entry name" value="NAD(P)_OxRdtase_dom_sf"/>
</dbReference>
<dbReference type="Proteomes" id="UP000218366">
    <property type="component" value="Unassembled WGS sequence"/>
</dbReference>
<dbReference type="OrthoDB" id="9768851at2"/>
<dbReference type="Gene3D" id="3.20.20.100">
    <property type="entry name" value="NADP-dependent oxidoreductase domain"/>
    <property type="match status" value="1"/>
</dbReference>
<sequence length="343" mass="36637">MDRIAQRTLVRSDLSLSEIGCGAASLGNLYRPVADAEARATLDAALAAGMTYVDTAPRYGHGLSERRVGDVLRGRDGIVLSSKVGRLFCADPALAGDAARHGFRSPMPFEARYDYSYDGVMRSWEDSLQRLGLGRIDILYVHDIGGMTHADEHDRTFAELTKGGGLRALEVLRADGAIGAFGLGVNECDVVLQAMNYADLDVVLLAGRYTLLEQGALDALLPACERRGVSIVVGGAYNSGILATGTRRDGPIYYDYGAAPPDIVDHVRWLEALCDRHAVPLAAAALQFPLAHPQVVSVIPGLGSVGRVQQTMDLYHQAIPADFWRDLRAVGLVDVAAPLPGGA</sequence>
<dbReference type="EMBL" id="NWMW01000001">
    <property type="protein sequence ID" value="PCD04210.1"/>
    <property type="molecule type" value="Genomic_DNA"/>
</dbReference>
<dbReference type="Pfam" id="PF00248">
    <property type="entry name" value="Aldo_ket_red"/>
    <property type="match status" value="1"/>
</dbReference>
<organism evidence="2 3">
    <name type="scientific">Sphingomonas spermidinifaciens</name>
    <dbReference type="NCBI Taxonomy" id="1141889"/>
    <lineage>
        <taxon>Bacteria</taxon>
        <taxon>Pseudomonadati</taxon>
        <taxon>Pseudomonadota</taxon>
        <taxon>Alphaproteobacteria</taxon>
        <taxon>Sphingomonadales</taxon>
        <taxon>Sphingomonadaceae</taxon>
        <taxon>Sphingomonas</taxon>
    </lineage>
</organism>
<gene>
    <name evidence="2" type="ORF">COC42_07940</name>
</gene>
<protein>
    <submittedName>
        <fullName evidence="2">Pyridoxal 4-dehydrogenase</fullName>
    </submittedName>
</protein>
<name>A0A2A4B800_9SPHN</name>
<comment type="caution">
    <text evidence="2">The sequence shown here is derived from an EMBL/GenBank/DDBJ whole genome shotgun (WGS) entry which is preliminary data.</text>
</comment>
<dbReference type="InterPro" id="IPR023210">
    <property type="entry name" value="NADP_OxRdtase_dom"/>
</dbReference>
<dbReference type="PANTHER" id="PTHR42686:SF1">
    <property type="entry name" value="GH17980P-RELATED"/>
    <property type="match status" value="1"/>
</dbReference>
<dbReference type="RefSeq" id="WP_096342605.1">
    <property type="nucleotide sequence ID" value="NZ_NWMW01000001.1"/>
</dbReference>
<evidence type="ECO:0000313" key="2">
    <source>
        <dbReference type="EMBL" id="PCD04210.1"/>
    </source>
</evidence>
<dbReference type="SUPFAM" id="SSF51430">
    <property type="entry name" value="NAD(P)-linked oxidoreductase"/>
    <property type="match status" value="1"/>
</dbReference>
<dbReference type="GO" id="GO:0005829">
    <property type="term" value="C:cytosol"/>
    <property type="evidence" value="ECO:0007669"/>
    <property type="project" value="TreeGrafter"/>
</dbReference>
<dbReference type="InterPro" id="IPR020471">
    <property type="entry name" value="AKR"/>
</dbReference>
<proteinExistence type="predicted"/>
<evidence type="ECO:0000313" key="3">
    <source>
        <dbReference type="Proteomes" id="UP000218366"/>
    </source>
</evidence>
<dbReference type="AlphaFoldDB" id="A0A2A4B800"/>
<accession>A0A2A4B800</accession>
<evidence type="ECO:0000259" key="1">
    <source>
        <dbReference type="Pfam" id="PF00248"/>
    </source>
</evidence>
<reference evidence="2 3" key="1">
    <citation type="submission" date="2017-09" db="EMBL/GenBank/DDBJ databases">
        <title>Sphingomonas spermidinifaciens 9NM-10, whole genome shotgun sequence.</title>
        <authorList>
            <person name="Feng G."/>
            <person name="Zhu H."/>
        </authorList>
    </citation>
    <scope>NUCLEOTIDE SEQUENCE [LARGE SCALE GENOMIC DNA]</scope>
    <source>
        <strain evidence="2 3">9NM-10</strain>
    </source>
</reference>
<dbReference type="GO" id="GO:0016491">
    <property type="term" value="F:oxidoreductase activity"/>
    <property type="evidence" value="ECO:0007669"/>
    <property type="project" value="InterPro"/>
</dbReference>
<keyword evidence="3" id="KW-1185">Reference proteome</keyword>